<evidence type="ECO:0000256" key="4">
    <source>
        <dbReference type="ARBA" id="ARBA00022485"/>
    </source>
</evidence>
<dbReference type="AlphaFoldDB" id="A0A1S8SCF5"/>
<dbReference type="Gene3D" id="3.40.50.10800">
    <property type="entry name" value="NadA-like"/>
    <property type="match status" value="3"/>
</dbReference>
<keyword evidence="8" id="KW-0408">Iron</keyword>
<evidence type="ECO:0000313" key="11">
    <source>
        <dbReference type="EMBL" id="OOM62875.1"/>
    </source>
</evidence>
<keyword evidence="6 11" id="KW-0808">Transferase</keyword>
<evidence type="ECO:0000256" key="7">
    <source>
        <dbReference type="ARBA" id="ARBA00022723"/>
    </source>
</evidence>
<dbReference type="PANTHER" id="PTHR30573:SF0">
    <property type="entry name" value="QUINOLINATE SYNTHASE, CHLOROPLASTIC"/>
    <property type="match status" value="1"/>
</dbReference>
<comment type="cofactor">
    <cofactor evidence="1">
        <name>[4Fe-4S] cluster</name>
        <dbReference type="ChEBI" id="CHEBI:49883"/>
    </cofactor>
</comment>
<evidence type="ECO:0000256" key="3">
    <source>
        <dbReference type="ARBA" id="ARBA00012669"/>
    </source>
</evidence>
<keyword evidence="5" id="KW-0662">Pyridine nucleotide biosynthesis</keyword>
<evidence type="ECO:0000256" key="8">
    <source>
        <dbReference type="ARBA" id="ARBA00023004"/>
    </source>
</evidence>
<protein>
    <recommendedName>
        <fullName evidence="3 10">Quinolinate synthase</fullName>
        <ecNumber evidence="3 10">2.5.1.72</ecNumber>
    </recommendedName>
</protein>
<keyword evidence="9" id="KW-0411">Iron-sulfur</keyword>
<gene>
    <name evidence="11" type="primary">nadA</name>
    <name evidence="11" type="ORF">CLBCK_13430</name>
</gene>
<comment type="pathway">
    <text evidence="2">Cofactor biosynthesis; NAD(+) biosynthesis; quinolinate from iminoaspartate: step 1/1.</text>
</comment>
<evidence type="ECO:0000256" key="6">
    <source>
        <dbReference type="ARBA" id="ARBA00022679"/>
    </source>
</evidence>
<keyword evidence="4" id="KW-0004">4Fe-4S</keyword>
<dbReference type="NCBIfam" id="TIGR00550">
    <property type="entry name" value="nadA"/>
    <property type="match status" value="1"/>
</dbReference>
<dbReference type="UniPathway" id="UPA00253">
    <property type="reaction ID" value="UER00327"/>
</dbReference>
<dbReference type="InterPro" id="IPR036094">
    <property type="entry name" value="NadA_sf"/>
</dbReference>
<dbReference type="Pfam" id="PF02445">
    <property type="entry name" value="NadA"/>
    <property type="match status" value="1"/>
</dbReference>
<dbReference type="EMBL" id="LZZI01000018">
    <property type="protein sequence ID" value="OOM62875.1"/>
    <property type="molecule type" value="Genomic_DNA"/>
</dbReference>
<dbReference type="EC" id="2.5.1.72" evidence="3 10"/>
<dbReference type="InterPro" id="IPR003473">
    <property type="entry name" value="NadA"/>
</dbReference>
<dbReference type="GO" id="GO:0005829">
    <property type="term" value="C:cytosol"/>
    <property type="evidence" value="ECO:0007669"/>
    <property type="project" value="TreeGrafter"/>
</dbReference>
<dbReference type="SUPFAM" id="SSF142754">
    <property type="entry name" value="NadA-like"/>
    <property type="match status" value="1"/>
</dbReference>
<dbReference type="GO" id="GO:0008987">
    <property type="term" value="F:quinolinate synthetase A activity"/>
    <property type="evidence" value="ECO:0007669"/>
    <property type="project" value="UniProtKB-UniRule"/>
</dbReference>
<evidence type="ECO:0000256" key="5">
    <source>
        <dbReference type="ARBA" id="ARBA00022642"/>
    </source>
</evidence>
<name>A0A1S8SCF5_CLOBE</name>
<evidence type="ECO:0000256" key="9">
    <source>
        <dbReference type="ARBA" id="ARBA00023014"/>
    </source>
</evidence>
<dbReference type="NCBIfam" id="NF006878">
    <property type="entry name" value="PRK09375.1-2"/>
    <property type="match status" value="1"/>
</dbReference>
<reference evidence="11 12" key="1">
    <citation type="submission" date="2016-05" db="EMBL/GenBank/DDBJ databases">
        <title>Microbial solvent formation.</title>
        <authorList>
            <person name="Poehlein A."/>
            <person name="Montoya Solano J.D."/>
            <person name="Flitsch S."/>
            <person name="Krabben P."/>
            <person name="Duerre P."/>
            <person name="Daniel R."/>
        </authorList>
    </citation>
    <scope>NUCLEOTIDE SEQUENCE [LARGE SCALE GENOMIC DNA]</scope>
    <source>
        <strain evidence="11 12">DSM 53</strain>
    </source>
</reference>
<comment type="caution">
    <text evidence="11">The sequence shown here is derived from an EMBL/GenBank/DDBJ whole genome shotgun (WGS) entry which is preliminary data.</text>
</comment>
<dbReference type="GO" id="GO:0046872">
    <property type="term" value="F:metal ion binding"/>
    <property type="evidence" value="ECO:0007669"/>
    <property type="project" value="UniProtKB-KW"/>
</dbReference>
<evidence type="ECO:0000256" key="10">
    <source>
        <dbReference type="NCBIfam" id="TIGR00550"/>
    </source>
</evidence>
<dbReference type="GO" id="GO:0051539">
    <property type="term" value="F:4 iron, 4 sulfur cluster binding"/>
    <property type="evidence" value="ECO:0007669"/>
    <property type="project" value="UniProtKB-KW"/>
</dbReference>
<evidence type="ECO:0000313" key="12">
    <source>
        <dbReference type="Proteomes" id="UP000190973"/>
    </source>
</evidence>
<sequence length="337" mass="38267">MNIKNCGVIIIFNGVYTPVKLIKRGVNKVAMDLAKEILKLKREKNALILAHYYQPGIIQDLADYVGDSYYLSEIAKDCKEEVIMFCGVRFMAESAKILSPNKTVLMPCPSAGCSMADMASGKALLELKEKHPDAYVVCYINSTCNVKAHCDVAVTSSSALKILKKIPNKKIMFLPDRNLGEYISEFFPEKEFILWDGFCRCHNKVSREDILIEKEKYRNAKVLVHPECTKEIRDIADYIGSTSGIIDYATKDEGTEFIIATEEGILHELKKRNPNKNFFVPGDRICCQDMKKTTLENLYDALLNMKNEMILEENVRKKALRSLENMHLLASQDVRSN</sequence>
<evidence type="ECO:0000256" key="2">
    <source>
        <dbReference type="ARBA" id="ARBA00005065"/>
    </source>
</evidence>
<dbReference type="Proteomes" id="UP000190973">
    <property type="component" value="Unassembled WGS sequence"/>
</dbReference>
<dbReference type="GO" id="GO:0034628">
    <property type="term" value="P:'de novo' NAD+ biosynthetic process from L-aspartate"/>
    <property type="evidence" value="ECO:0007669"/>
    <property type="project" value="TreeGrafter"/>
</dbReference>
<dbReference type="PANTHER" id="PTHR30573">
    <property type="entry name" value="QUINOLINATE SYNTHETASE A"/>
    <property type="match status" value="1"/>
</dbReference>
<proteinExistence type="predicted"/>
<accession>A0A1S8SCF5</accession>
<evidence type="ECO:0000256" key="1">
    <source>
        <dbReference type="ARBA" id="ARBA00001966"/>
    </source>
</evidence>
<organism evidence="11 12">
    <name type="scientific">Clostridium beijerinckii</name>
    <name type="common">Clostridium MP</name>
    <dbReference type="NCBI Taxonomy" id="1520"/>
    <lineage>
        <taxon>Bacteria</taxon>
        <taxon>Bacillati</taxon>
        <taxon>Bacillota</taxon>
        <taxon>Clostridia</taxon>
        <taxon>Eubacteriales</taxon>
        <taxon>Clostridiaceae</taxon>
        <taxon>Clostridium</taxon>
    </lineage>
</organism>
<keyword evidence="7" id="KW-0479">Metal-binding</keyword>